<proteinExistence type="predicted"/>
<feature type="region of interest" description="Disordered" evidence="1">
    <location>
        <begin position="163"/>
        <end position="188"/>
    </location>
</feature>
<feature type="region of interest" description="Disordered" evidence="1">
    <location>
        <begin position="1"/>
        <end position="24"/>
    </location>
</feature>
<dbReference type="PROSITE" id="PS51257">
    <property type="entry name" value="PROKAR_LIPOPROTEIN"/>
    <property type="match status" value="1"/>
</dbReference>
<feature type="compositionally biased region" description="Basic residues" evidence="1">
    <location>
        <begin position="1"/>
        <end position="13"/>
    </location>
</feature>
<evidence type="ECO:0000313" key="2">
    <source>
        <dbReference type="EMBL" id="KAI5060764.1"/>
    </source>
</evidence>
<sequence length="272" mass="29883">MASYRKPSHKKNGASRIPSSGPAPSFASCFGATVPISPPRTSSGQRVSLAGVNYRRLGLDDFEHEEQLYSQRLSNEQHVGRGGRGSIKLGKQYSSFKEKMSCKIGSERVYVSEGEQETERKGRSRQASKQRETWKAASETGEYNYDKGSKGRDVDQTLKVKLQGRKTKEKEQEGELATAAAAESPRRASFGTRMREACVQMLETAKRGSPHLSELFVGNQLLMQVTSSSSFNSRRARGSCTMAPSYGLHVFSNQYPSLPAVNILSSPARSSS</sequence>
<feature type="region of interest" description="Disordered" evidence="1">
    <location>
        <begin position="107"/>
        <end position="150"/>
    </location>
</feature>
<gene>
    <name evidence="2" type="ORF">GOP47_0025184</name>
</gene>
<accession>A0A9D4U5D2</accession>
<reference evidence="2" key="1">
    <citation type="submission" date="2021-01" db="EMBL/GenBank/DDBJ databases">
        <title>Adiantum capillus-veneris genome.</title>
        <authorList>
            <person name="Fang Y."/>
            <person name="Liao Q."/>
        </authorList>
    </citation>
    <scope>NUCLEOTIDE SEQUENCE</scope>
    <source>
        <strain evidence="2">H3</strain>
        <tissue evidence="2">Leaf</tissue>
    </source>
</reference>
<organism evidence="2 3">
    <name type="scientific">Adiantum capillus-veneris</name>
    <name type="common">Maidenhair fern</name>
    <dbReference type="NCBI Taxonomy" id="13818"/>
    <lineage>
        <taxon>Eukaryota</taxon>
        <taxon>Viridiplantae</taxon>
        <taxon>Streptophyta</taxon>
        <taxon>Embryophyta</taxon>
        <taxon>Tracheophyta</taxon>
        <taxon>Polypodiopsida</taxon>
        <taxon>Polypodiidae</taxon>
        <taxon>Polypodiales</taxon>
        <taxon>Pteridineae</taxon>
        <taxon>Pteridaceae</taxon>
        <taxon>Vittarioideae</taxon>
        <taxon>Adiantum</taxon>
    </lineage>
</organism>
<dbReference type="OrthoDB" id="1986524at2759"/>
<evidence type="ECO:0000313" key="3">
    <source>
        <dbReference type="Proteomes" id="UP000886520"/>
    </source>
</evidence>
<dbReference type="AlphaFoldDB" id="A0A9D4U5D2"/>
<name>A0A9D4U5D2_ADICA</name>
<protein>
    <submittedName>
        <fullName evidence="2">Uncharacterized protein</fullName>
    </submittedName>
</protein>
<comment type="caution">
    <text evidence="2">The sequence shown here is derived from an EMBL/GenBank/DDBJ whole genome shotgun (WGS) entry which is preliminary data.</text>
</comment>
<keyword evidence="3" id="KW-1185">Reference proteome</keyword>
<dbReference type="Proteomes" id="UP000886520">
    <property type="component" value="Chromosome 24"/>
</dbReference>
<dbReference type="EMBL" id="JABFUD020000024">
    <property type="protein sequence ID" value="KAI5060764.1"/>
    <property type="molecule type" value="Genomic_DNA"/>
</dbReference>
<evidence type="ECO:0000256" key="1">
    <source>
        <dbReference type="SAM" id="MobiDB-lite"/>
    </source>
</evidence>